<accession>A0ABW2MY41</accession>
<comment type="caution">
    <text evidence="2">The sequence shown here is derived from an EMBL/GenBank/DDBJ whole genome shotgun (WGS) entry which is preliminary data.</text>
</comment>
<name>A0ABW2MY41_9ACTN</name>
<feature type="chain" id="PRO_5047461980" description="Secreted protein" evidence="1">
    <location>
        <begin position="35"/>
        <end position="111"/>
    </location>
</feature>
<dbReference type="RefSeq" id="WP_255890506.1">
    <property type="nucleotide sequence ID" value="NZ_JAFMZM010000003.1"/>
</dbReference>
<keyword evidence="3" id="KW-1185">Reference proteome</keyword>
<evidence type="ECO:0000313" key="3">
    <source>
        <dbReference type="Proteomes" id="UP001596524"/>
    </source>
</evidence>
<sequence length="111" mass="11743">MDLNRTRTRTTRIAVGAAFLAAATAAAGATPASADPAYGTSHQLRVLCGAAGGDFHAARFGYWRCQDARLDGMGTFWAARSLCERAAGRTYLEATSIPEVGRGTWVCAPNY</sequence>
<dbReference type="Proteomes" id="UP001596524">
    <property type="component" value="Unassembled WGS sequence"/>
</dbReference>
<evidence type="ECO:0008006" key="4">
    <source>
        <dbReference type="Google" id="ProtNLM"/>
    </source>
</evidence>
<evidence type="ECO:0000313" key="2">
    <source>
        <dbReference type="EMBL" id="MFC7358721.1"/>
    </source>
</evidence>
<gene>
    <name evidence="2" type="ORF">ACFQO6_00455</name>
</gene>
<reference evidence="3" key="1">
    <citation type="journal article" date="2019" name="Int. J. Syst. Evol. Microbiol.">
        <title>The Global Catalogue of Microorganisms (GCM) 10K type strain sequencing project: providing services to taxonomists for standard genome sequencing and annotation.</title>
        <authorList>
            <consortium name="The Broad Institute Genomics Platform"/>
            <consortium name="The Broad Institute Genome Sequencing Center for Infectious Disease"/>
            <person name="Wu L."/>
            <person name="Ma J."/>
        </authorList>
    </citation>
    <scope>NUCLEOTIDE SEQUENCE [LARGE SCALE GENOMIC DNA]</scope>
    <source>
        <strain evidence="3">FCH27</strain>
    </source>
</reference>
<feature type="signal peptide" evidence="1">
    <location>
        <begin position="1"/>
        <end position="34"/>
    </location>
</feature>
<protein>
    <recommendedName>
        <fullName evidence="4">Secreted protein</fullName>
    </recommendedName>
</protein>
<keyword evidence="1" id="KW-0732">Signal</keyword>
<evidence type="ECO:0000256" key="1">
    <source>
        <dbReference type="SAM" id="SignalP"/>
    </source>
</evidence>
<organism evidence="2 3">
    <name type="scientific">Nocardioides astragali</name>
    <dbReference type="NCBI Taxonomy" id="1776736"/>
    <lineage>
        <taxon>Bacteria</taxon>
        <taxon>Bacillati</taxon>
        <taxon>Actinomycetota</taxon>
        <taxon>Actinomycetes</taxon>
        <taxon>Propionibacteriales</taxon>
        <taxon>Nocardioidaceae</taxon>
        <taxon>Nocardioides</taxon>
    </lineage>
</organism>
<dbReference type="EMBL" id="JBHTCH010000001">
    <property type="protein sequence ID" value="MFC7358721.1"/>
    <property type="molecule type" value="Genomic_DNA"/>
</dbReference>
<proteinExistence type="predicted"/>